<sequence length="159" mass="18578">LNLQYDEFYSKSFVPNDIFVSYNVENMEALNYNMTVREHFPGKLLMHVFARKLDNVHGGKNTVEMVKMKNLDFCKTLESLRNLTLDDLQGESLMPPTFLISCPLTPGFYYVDHGSIDVNLFPLRIDDGRYLVQFELIQVYDEVIKLLNCKIKLRKKKSE</sequence>
<protein>
    <submittedName>
        <fullName evidence="1">Uncharacterized protein</fullName>
    </submittedName>
</protein>
<proteinExistence type="predicted"/>
<dbReference type="Pfam" id="PF06477">
    <property type="entry name" value="DUF1091"/>
    <property type="match status" value="1"/>
</dbReference>
<dbReference type="AlphaFoldDB" id="A0AAD4JXM6"/>
<keyword evidence="2" id="KW-1185">Reference proteome</keyword>
<evidence type="ECO:0000313" key="1">
    <source>
        <dbReference type="EMBL" id="KAH8366225.1"/>
    </source>
</evidence>
<dbReference type="InterPro" id="IPR010512">
    <property type="entry name" value="DUF1091"/>
</dbReference>
<feature type="non-terminal residue" evidence="1">
    <location>
        <position position="159"/>
    </location>
</feature>
<dbReference type="Proteomes" id="UP001200034">
    <property type="component" value="Unassembled WGS sequence"/>
</dbReference>
<comment type="caution">
    <text evidence="1">The sequence shown here is derived from an EMBL/GenBank/DDBJ whole genome shotgun (WGS) entry which is preliminary data.</text>
</comment>
<evidence type="ECO:0000313" key="2">
    <source>
        <dbReference type="Proteomes" id="UP001200034"/>
    </source>
</evidence>
<feature type="non-terminal residue" evidence="1">
    <location>
        <position position="1"/>
    </location>
</feature>
<organism evidence="1 2">
    <name type="scientific">Drosophila rubida</name>
    <dbReference type="NCBI Taxonomy" id="30044"/>
    <lineage>
        <taxon>Eukaryota</taxon>
        <taxon>Metazoa</taxon>
        <taxon>Ecdysozoa</taxon>
        <taxon>Arthropoda</taxon>
        <taxon>Hexapoda</taxon>
        <taxon>Insecta</taxon>
        <taxon>Pterygota</taxon>
        <taxon>Neoptera</taxon>
        <taxon>Endopterygota</taxon>
        <taxon>Diptera</taxon>
        <taxon>Brachycera</taxon>
        <taxon>Muscomorpha</taxon>
        <taxon>Ephydroidea</taxon>
        <taxon>Drosophilidae</taxon>
        <taxon>Drosophila</taxon>
    </lineage>
</organism>
<accession>A0AAD4JXM6</accession>
<name>A0AAD4JXM6_9MUSC</name>
<dbReference type="SMART" id="SM00697">
    <property type="entry name" value="DM8"/>
    <property type="match status" value="1"/>
</dbReference>
<gene>
    <name evidence="1" type="ORF">KR093_010410</name>
</gene>
<reference evidence="1" key="1">
    <citation type="journal article" date="2021" name="Mol. Ecol. Resour.">
        <title>Phylogenomic analyses of the genus Drosophila reveals genomic signals of climate adaptation.</title>
        <authorList>
            <person name="Li F."/>
            <person name="Rane R.V."/>
            <person name="Luria V."/>
            <person name="Xiong Z."/>
            <person name="Chen J."/>
            <person name="Li Z."/>
            <person name="Catullo R.A."/>
            <person name="Griffin P.C."/>
            <person name="Schiffer M."/>
            <person name="Pearce S."/>
            <person name="Lee S.F."/>
            <person name="McElroy K."/>
            <person name="Stocker A."/>
            <person name="Shirriffs J."/>
            <person name="Cockerell F."/>
            <person name="Coppin C."/>
            <person name="Sgro C.M."/>
            <person name="Karger A."/>
            <person name="Cain J.W."/>
            <person name="Weber J.A."/>
            <person name="Santpere G."/>
            <person name="Kirschner M.W."/>
            <person name="Hoffmann A.A."/>
            <person name="Oakeshott J.G."/>
            <person name="Zhang G."/>
        </authorList>
    </citation>
    <scope>NUCLEOTIDE SEQUENCE</scope>
    <source>
        <strain evidence="1">BGI-SZ-2011g</strain>
    </source>
</reference>
<dbReference type="EMBL" id="JAJJHW010002774">
    <property type="protein sequence ID" value="KAH8366225.1"/>
    <property type="molecule type" value="Genomic_DNA"/>
</dbReference>